<organism evidence="3 4">
    <name type="scientific">Candidatus Roizmanbacteria bacterium CG10_big_fil_rev_8_21_14_0_10_39_6</name>
    <dbReference type="NCBI Taxonomy" id="1974853"/>
    <lineage>
        <taxon>Bacteria</taxon>
        <taxon>Candidatus Roizmaniibacteriota</taxon>
    </lineage>
</organism>
<dbReference type="InterPro" id="IPR041017">
    <property type="entry name" value="Thioredoxin_10"/>
</dbReference>
<name>A0A2M8KS48_9BACT</name>
<protein>
    <recommendedName>
        <fullName evidence="2">DipZ thioredoxin-like C-terminal domain-containing protein</fullName>
    </recommendedName>
</protein>
<accession>A0A2M8KS48</accession>
<gene>
    <name evidence="3" type="ORF">COU88_03190</name>
</gene>
<evidence type="ECO:0000313" key="4">
    <source>
        <dbReference type="Proteomes" id="UP000229554"/>
    </source>
</evidence>
<dbReference type="Pfam" id="PF17991">
    <property type="entry name" value="Thioredoxin_10"/>
    <property type="match status" value="1"/>
</dbReference>
<evidence type="ECO:0000256" key="1">
    <source>
        <dbReference type="SAM" id="MobiDB-lite"/>
    </source>
</evidence>
<sequence>MLEEKGTTTLPQPKKSAPDETPQGALTPETYLGKARLDRFASNESAENRSKIYTHNSTIPLHSFAYAGSWKFYPEYAQPQPKNTLTLHFRSQKVFLVITPLMKNQKIRVVLDGKVIVASDSRQDVHDGYVLLDKSRLYELVKLSEVQEHTLRLEFETSDCEVFAFTFG</sequence>
<proteinExistence type="predicted"/>
<dbReference type="EMBL" id="PFED01000130">
    <property type="protein sequence ID" value="PJE62758.1"/>
    <property type="molecule type" value="Genomic_DNA"/>
</dbReference>
<feature type="domain" description="DipZ thioredoxin-like C-terminal" evidence="2">
    <location>
        <begin position="27"/>
        <end position="168"/>
    </location>
</feature>
<evidence type="ECO:0000313" key="3">
    <source>
        <dbReference type="EMBL" id="PJE62758.1"/>
    </source>
</evidence>
<feature type="region of interest" description="Disordered" evidence="1">
    <location>
        <begin position="1"/>
        <end position="28"/>
    </location>
</feature>
<evidence type="ECO:0000259" key="2">
    <source>
        <dbReference type="Pfam" id="PF17991"/>
    </source>
</evidence>
<dbReference type="Gene3D" id="2.60.120.260">
    <property type="entry name" value="Galactose-binding domain-like"/>
    <property type="match status" value="1"/>
</dbReference>
<dbReference type="Proteomes" id="UP000229554">
    <property type="component" value="Unassembled WGS sequence"/>
</dbReference>
<dbReference type="AlphaFoldDB" id="A0A2M8KS48"/>
<comment type="caution">
    <text evidence="3">The sequence shown here is derived from an EMBL/GenBank/DDBJ whole genome shotgun (WGS) entry which is preliminary data.</text>
</comment>
<reference evidence="4" key="1">
    <citation type="submission" date="2017-09" db="EMBL/GenBank/DDBJ databases">
        <title>Depth-based differentiation of microbial function through sediment-hosted aquifers and enrichment of novel symbionts in the deep terrestrial subsurface.</title>
        <authorList>
            <person name="Probst A.J."/>
            <person name="Ladd B."/>
            <person name="Jarett J.K."/>
            <person name="Geller-Mcgrath D.E."/>
            <person name="Sieber C.M.K."/>
            <person name="Emerson J.B."/>
            <person name="Anantharaman K."/>
            <person name="Thomas B.C."/>
            <person name="Malmstrom R."/>
            <person name="Stieglmeier M."/>
            <person name="Klingl A."/>
            <person name="Woyke T."/>
            <person name="Ryan C.M."/>
            <person name="Banfield J.F."/>
        </authorList>
    </citation>
    <scope>NUCLEOTIDE SEQUENCE [LARGE SCALE GENOMIC DNA]</scope>
</reference>